<accession>A0A0F9TY71</accession>
<protein>
    <submittedName>
        <fullName evidence="1">Uncharacterized protein</fullName>
    </submittedName>
</protein>
<gene>
    <name evidence="1" type="ORF">LCGC14_0273870</name>
</gene>
<evidence type="ECO:0000313" key="1">
    <source>
        <dbReference type="EMBL" id="KKN85975.1"/>
    </source>
</evidence>
<reference evidence="1" key="1">
    <citation type="journal article" date="2015" name="Nature">
        <title>Complex archaea that bridge the gap between prokaryotes and eukaryotes.</title>
        <authorList>
            <person name="Spang A."/>
            <person name="Saw J.H."/>
            <person name="Jorgensen S.L."/>
            <person name="Zaremba-Niedzwiedzka K."/>
            <person name="Martijn J."/>
            <person name="Lind A.E."/>
            <person name="van Eijk R."/>
            <person name="Schleper C."/>
            <person name="Guy L."/>
            <person name="Ettema T.J."/>
        </authorList>
    </citation>
    <scope>NUCLEOTIDE SEQUENCE</scope>
</reference>
<name>A0A0F9TY71_9ZZZZ</name>
<sequence>MKKLKFSRRKLDKLSKAMRGRGAIAEAIGMSRPAVDRYFIGKAMRAATYDKLNKLIKKHSGEQVEVDIGTVPEPRTLEQEGGHLFRLLSKALARNSGVEALGAQLTRIEGRITRIEENQRASLSAWNMPQEAGR</sequence>
<dbReference type="AlphaFoldDB" id="A0A0F9TY71"/>
<comment type="caution">
    <text evidence="1">The sequence shown here is derived from an EMBL/GenBank/DDBJ whole genome shotgun (WGS) entry which is preliminary data.</text>
</comment>
<dbReference type="EMBL" id="LAZR01000153">
    <property type="protein sequence ID" value="KKN85975.1"/>
    <property type="molecule type" value="Genomic_DNA"/>
</dbReference>
<organism evidence="1">
    <name type="scientific">marine sediment metagenome</name>
    <dbReference type="NCBI Taxonomy" id="412755"/>
    <lineage>
        <taxon>unclassified sequences</taxon>
        <taxon>metagenomes</taxon>
        <taxon>ecological metagenomes</taxon>
    </lineage>
</organism>
<proteinExistence type="predicted"/>